<feature type="domain" description="Protein kinase" evidence="1">
    <location>
        <begin position="17"/>
        <end position="356"/>
    </location>
</feature>
<dbReference type="SUPFAM" id="SSF56112">
    <property type="entry name" value="Protein kinase-like (PK-like)"/>
    <property type="match status" value="1"/>
</dbReference>
<evidence type="ECO:0000313" key="3">
    <source>
        <dbReference type="Proteomes" id="UP000199035"/>
    </source>
</evidence>
<gene>
    <name evidence="2" type="ORF">SAMN05421643_11251</name>
</gene>
<dbReference type="RefSeq" id="WP_092690560.1">
    <property type="nucleotide sequence ID" value="NZ_FNPK01000012.1"/>
</dbReference>
<organism evidence="2 3">
    <name type="scientific">Acinetobacter kyonggiensis</name>
    <dbReference type="NCBI Taxonomy" id="595670"/>
    <lineage>
        <taxon>Bacteria</taxon>
        <taxon>Pseudomonadati</taxon>
        <taxon>Pseudomonadota</taxon>
        <taxon>Gammaproteobacteria</taxon>
        <taxon>Moraxellales</taxon>
        <taxon>Moraxellaceae</taxon>
        <taxon>Acinetobacter</taxon>
    </lineage>
</organism>
<dbReference type="GO" id="GO:0005524">
    <property type="term" value="F:ATP binding"/>
    <property type="evidence" value="ECO:0007669"/>
    <property type="project" value="InterPro"/>
</dbReference>
<keyword evidence="2" id="KW-0808">Transferase</keyword>
<protein>
    <submittedName>
        <fullName evidence="2">Protein kinase domain-containing protein</fullName>
    </submittedName>
</protein>
<dbReference type="STRING" id="595670.SAMN05421643_11251"/>
<keyword evidence="3" id="KW-1185">Reference proteome</keyword>
<dbReference type="GO" id="GO:0004672">
    <property type="term" value="F:protein kinase activity"/>
    <property type="evidence" value="ECO:0007669"/>
    <property type="project" value="InterPro"/>
</dbReference>
<evidence type="ECO:0000313" key="2">
    <source>
        <dbReference type="EMBL" id="SDY50708.1"/>
    </source>
</evidence>
<name>A0A1H3KGH4_9GAMM</name>
<dbReference type="InterPro" id="IPR011009">
    <property type="entry name" value="Kinase-like_dom_sf"/>
</dbReference>
<evidence type="ECO:0000259" key="1">
    <source>
        <dbReference type="PROSITE" id="PS50011"/>
    </source>
</evidence>
<dbReference type="Pfam" id="PF00069">
    <property type="entry name" value="Pkinase"/>
    <property type="match status" value="1"/>
</dbReference>
<accession>A0A1H3KGH4</accession>
<dbReference type="Gene3D" id="1.10.510.10">
    <property type="entry name" value="Transferase(Phosphotransferase) domain 1"/>
    <property type="match status" value="1"/>
</dbReference>
<dbReference type="PROSITE" id="PS50011">
    <property type="entry name" value="PROTEIN_KINASE_DOM"/>
    <property type="match status" value="1"/>
</dbReference>
<dbReference type="EMBL" id="FNPK01000012">
    <property type="protein sequence ID" value="SDY50708.1"/>
    <property type="molecule type" value="Genomic_DNA"/>
</dbReference>
<reference evidence="3" key="1">
    <citation type="submission" date="2016-10" db="EMBL/GenBank/DDBJ databases">
        <authorList>
            <person name="Varghese N."/>
            <person name="Submissions S."/>
        </authorList>
    </citation>
    <scope>NUCLEOTIDE SEQUENCE [LARGE SCALE GENOMIC DNA]</scope>
    <source>
        <strain evidence="3">ANC 5109</strain>
    </source>
</reference>
<dbReference type="AlphaFoldDB" id="A0A1H3KGH4"/>
<proteinExistence type="predicted"/>
<dbReference type="InterPro" id="IPR000719">
    <property type="entry name" value="Prot_kinase_dom"/>
</dbReference>
<keyword evidence="2" id="KW-0418">Kinase</keyword>
<dbReference type="Proteomes" id="UP000199035">
    <property type="component" value="Unassembled WGS sequence"/>
</dbReference>
<sequence length="509" mass="57696">MSAKIIKCNTVDGRAIEFVDEVIASGAMKDVYFSPDRSYVVCFFSKEKNKFYESKAALEQQKDRLKEIVGNKWDGIFNGVGGDYWKNIFCWPDGLIEYNDLLGITAPTYKKYYFFAYGSKNNDFLKIKGKEKEGKWFASANNQNRFLDDREKGSWLNYLKIGILISRAVRRMHAAGLAHSDLSYKNVLIDPVTGSACVIDVDGLVVPGKYPPDVVGTPDFIAPEVVMTNHLSKEDPKRFLPSIATDKHALAVLIYMYLLYRHPLRGGKIHDMDDPQKDENMGMGEKALFVEHPTDHSNQVKSNQLKSSQLPWADPSQISYQVTGPYLTELFNKSFIEGLHEPSKRPSANDWETALVKTVDLIQPCHNAACSQKWYVFDNTTQPKCPFCNTAFIGKLPILNLYSARQQGNYRPDNHRLMVWTGQSLFAWHANNMIAPNERLTSEQTTRKGYFVLHNERWWLVNEGLTDLTDVTTKTVIPIGGKIELKNGVQILLSKQEGGRLAVVQMVEA</sequence>